<proteinExistence type="predicted"/>
<protein>
    <recommendedName>
        <fullName evidence="3">F-box domain-containing protein</fullName>
    </recommendedName>
</protein>
<evidence type="ECO:0000313" key="1">
    <source>
        <dbReference type="EMBL" id="PBK59315.1"/>
    </source>
</evidence>
<organism evidence="1 2">
    <name type="scientific">Armillaria solidipes</name>
    <dbReference type="NCBI Taxonomy" id="1076256"/>
    <lineage>
        <taxon>Eukaryota</taxon>
        <taxon>Fungi</taxon>
        <taxon>Dikarya</taxon>
        <taxon>Basidiomycota</taxon>
        <taxon>Agaricomycotina</taxon>
        <taxon>Agaricomycetes</taxon>
        <taxon>Agaricomycetidae</taxon>
        <taxon>Agaricales</taxon>
        <taxon>Marasmiineae</taxon>
        <taxon>Physalacriaceae</taxon>
        <taxon>Armillaria</taxon>
    </lineage>
</organism>
<evidence type="ECO:0000313" key="2">
    <source>
        <dbReference type="Proteomes" id="UP000218334"/>
    </source>
</evidence>
<reference evidence="2" key="1">
    <citation type="journal article" date="2017" name="Nat. Ecol. Evol.">
        <title>Genome expansion and lineage-specific genetic innovations in the forest pathogenic fungi Armillaria.</title>
        <authorList>
            <person name="Sipos G."/>
            <person name="Prasanna A.N."/>
            <person name="Walter M.C."/>
            <person name="O'Connor E."/>
            <person name="Balint B."/>
            <person name="Krizsan K."/>
            <person name="Kiss B."/>
            <person name="Hess J."/>
            <person name="Varga T."/>
            <person name="Slot J."/>
            <person name="Riley R."/>
            <person name="Boka B."/>
            <person name="Rigling D."/>
            <person name="Barry K."/>
            <person name="Lee J."/>
            <person name="Mihaltcheva S."/>
            <person name="LaButti K."/>
            <person name="Lipzen A."/>
            <person name="Waldron R."/>
            <person name="Moloney N.M."/>
            <person name="Sperisen C."/>
            <person name="Kredics L."/>
            <person name="Vagvoelgyi C."/>
            <person name="Patrignani A."/>
            <person name="Fitzpatrick D."/>
            <person name="Nagy I."/>
            <person name="Doyle S."/>
            <person name="Anderson J.B."/>
            <person name="Grigoriev I.V."/>
            <person name="Gueldener U."/>
            <person name="Muensterkoetter M."/>
            <person name="Nagy L.G."/>
        </authorList>
    </citation>
    <scope>NUCLEOTIDE SEQUENCE [LARGE SCALE GENOMIC DNA]</scope>
    <source>
        <strain evidence="2">28-4</strain>
    </source>
</reference>
<gene>
    <name evidence="1" type="ORF">ARMSODRAFT_802543</name>
</gene>
<dbReference type="AlphaFoldDB" id="A0A2H3AK98"/>
<accession>A0A2H3AK98</accession>
<dbReference type="Proteomes" id="UP000218334">
    <property type="component" value="Unassembled WGS sequence"/>
</dbReference>
<name>A0A2H3AK98_9AGAR</name>
<dbReference type="EMBL" id="KZ293507">
    <property type="protein sequence ID" value="PBK59315.1"/>
    <property type="molecule type" value="Genomic_DNA"/>
</dbReference>
<keyword evidence="2" id="KW-1185">Reference proteome</keyword>
<evidence type="ECO:0008006" key="3">
    <source>
        <dbReference type="Google" id="ProtNLM"/>
    </source>
</evidence>
<sequence length="250" mass="27936">MSVSDLPPEIRDAIIDELQGDKKSLLRASLVCRAFCPRTRVHLFSIASLSGKSDCNRLRELITLSSQLALHFKFLHIAFLDPIENYGALTVIESLIRVTRLSLADGDWRYMPHSVVSSLQSHSYRIFYISSIFEFTSIGEIFSLLKNSSNLERARIACKDYNITGQCTSNHSLRFTPAPAVVDVDGSDSGTILKSVLSFSPCLFSCSNIDVLKITLRDANTATLQCLKQYLARSHRSLKHLHVTHLHPGL</sequence>